<evidence type="ECO:0000256" key="2">
    <source>
        <dbReference type="ARBA" id="ARBA00022840"/>
    </source>
</evidence>
<dbReference type="Gene3D" id="3.90.640.10">
    <property type="entry name" value="Actin, Chain A, domain 4"/>
    <property type="match status" value="1"/>
</dbReference>
<evidence type="ECO:0000313" key="5">
    <source>
        <dbReference type="EMBL" id="GIJ61838.1"/>
    </source>
</evidence>
<dbReference type="AlphaFoldDB" id="A0A8J3ZI43"/>
<dbReference type="Gene3D" id="3.30.420.40">
    <property type="match status" value="2"/>
</dbReference>
<evidence type="ECO:0008006" key="7">
    <source>
        <dbReference type="Google" id="ProtNLM"/>
    </source>
</evidence>
<evidence type="ECO:0000256" key="4">
    <source>
        <dbReference type="SAM" id="MobiDB-lite"/>
    </source>
</evidence>
<evidence type="ECO:0000313" key="6">
    <source>
        <dbReference type="Proteomes" id="UP000612585"/>
    </source>
</evidence>
<feature type="compositionally biased region" description="Low complexity" evidence="4">
    <location>
        <begin position="356"/>
        <end position="397"/>
    </location>
</feature>
<gene>
    <name evidence="5" type="ORF">Vau01_093540</name>
</gene>
<proteinExistence type="predicted"/>
<keyword evidence="3" id="KW-0143">Chaperone</keyword>
<sequence>MLTAGPRLGIDFGTSHTVAVLMSADRVLRPLLFDGSPLLPSAVYAEPDGRLLIGRDAWHSMRTAPARFEPYPKQRIDEGAVLLGEAEVPVVELIAAVLRRVAGEAARVSGDPPVEAVLTCPSGWGTARREVLHEAAAGVFARSRLVAEPVAAACCFVAAAGGRIPVGGCAAVYDFGAGTFDASVVRRTADGFEVLAERGLSETGGLDIDAAIVARLGETYAALDPVRWDRLISPVRPDDQRLRRTLWDDVRTAKEILARTTATMVHLPLFDVDVPITRELLDDVARPIVQRTVDATRAAIDAAGVRVTDLAGVFLVGGSSRLQLAGSMLHRAFGMPVTITDQPELVVAEGSLHAAVDTDTDTGGPATDAGHPDAGTPAAGPAQPGAGWPSAGPEVTGPLPPAPRRPVRTARVAAAVVLALLLAAVGVWVGTDRDGKGDSPDGGLSQARTLSAPAADPSPSPSPSLPSPSLTPAQCLVGTWRQTANRSTWTVGGRTVELQSSGTINRFRADGIAVVEYLGAGVTRTGTSGGNRYEITSVGTITVAYAASDHTIYLRDATSIGTLTTKVNGRVVESGTMVASLEPEDYTCSGDTLRFWNSRWTIDAVRVSTTT</sequence>
<dbReference type="RefSeq" id="WP_204007052.1">
    <property type="nucleotide sequence ID" value="NZ_BOPG01000071.1"/>
</dbReference>
<dbReference type="PANTHER" id="PTHR42749">
    <property type="entry name" value="CELL SHAPE-DETERMINING PROTEIN MREB"/>
    <property type="match status" value="1"/>
</dbReference>
<dbReference type="InterPro" id="IPR013126">
    <property type="entry name" value="Hsp_70_fam"/>
</dbReference>
<keyword evidence="1" id="KW-0547">Nucleotide-binding</keyword>
<dbReference type="PANTHER" id="PTHR42749:SF1">
    <property type="entry name" value="CELL SHAPE-DETERMINING PROTEIN MREB"/>
    <property type="match status" value="1"/>
</dbReference>
<dbReference type="InterPro" id="IPR043129">
    <property type="entry name" value="ATPase_NBD"/>
</dbReference>
<feature type="compositionally biased region" description="Pro residues" evidence="4">
    <location>
        <begin position="456"/>
        <end position="466"/>
    </location>
</feature>
<organism evidence="5 6">
    <name type="scientific">Virgisporangium aurantiacum</name>
    <dbReference type="NCBI Taxonomy" id="175570"/>
    <lineage>
        <taxon>Bacteria</taxon>
        <taxon>Bacillati</taxon>
        <taxon>Actinomycetota</taxon>
        <taxon>Actinomycetes</taxon>
        <taxon>Micromonosporales</taxon>
        <taxon>Micromonosporaceae</taxon>
        <taxon>Virgisporangium</taxon>
    </lineage>
</organism>
<dbReference type="PRINTS" id="PR00301">
    <property type="entry name" value="HEATSHOCK70"/>
</dbReference>
<accession>A0A8J3ZI43</accession>
<keyword evidence="2" id="KW-0067">ATP-binding</keyword>
<protein>
    <recommendedName>
        <fullName evidence="7">Hsp70 protein</fullName>
    </recommendedName>
</protein>
<dbReference type="GO" id="GO:0005524">
    <property type="term" value="F:ATP binding"/>
    <property type="evidence" value="ECO:0007669"/>
    <property type="project" value="UniProtKB-KW"/>
</dbReference>
<evidence type="ECO:0000256" key="3">
    <source>
        <dbReference type="ARBA" id="ARBA00023186"/>
    </source>
</evidence>
<dbReference type="Proteomes" id="UP000612585">
    <property type="component" value="Unassembled WGS sequence"/>
</dbReference>
<keyword evidence="6" id="KW-1185">Reference proteome</keyword>
<feature type="region of interest" description="Disordered" evidence="4">
    <location>
        <begin position="356"/>
        <end position="403"/>
    </location>
</feature>
<reference evidence="5" key="1">
    <citation type="submission" date="2021-01" db="EMBL/GenBank/DDBJ databases">
        <title>Whole genome shotgun sequence of Virgisporangium aurantiacum NBRC 16421.</title>
        <authorList>
            <person name="Komaki H."/>
            <person name="Tamura T."/>
        </authorList>
    </citation>
    <scope>NUCLEOTIDE SEQUENCE</scope>
    <source>
        <strain evidence="5">NBRC 16421</strain>
    </source>
</reference>
<dbReference type="GO" id="GO:0140662">
    <property type="term" value="F:ATP-dependent protein folding chaperone"/>
    <property type="evidence" value="ECO:0007669"/>
    <property type="project" value="InterPro"/>
</dbReference>
<name>A0A8J3ZI43_9ACTN</name>
<feature type="region of interest" description="Disordered" evidence="4">
    <location>
        <begin position="432"/>
        <end position="472"/>
    </location>
</feature>
<dbReference type="EMBL" id="BOPG01000071">
    <property type="protein sequence ID" value="GIJ61838.1"/>
    <property type="molecule type" value="Genomic_DNA"/>
</dbReference>
<evidence type="ECO:0000256" key="1">
    <source>
        <dbReference type="ARBA" id="ARBA00022741"/>
    </source>
</evidence>
<dbReference type="Pfam" id="PF00012">
    <property type="entry name" value="HSP70"/>
    <property type="match status" value="1"/>
</dbReference>
<comment type="caution">
    <text evidence="5">The sequence shown here is derived from an EMBL/GenBank/DDBJ whole genome shotgun (WGS) entry which is preliminary data.</text>
</comment>
<dbReference type="SUPFAM" id="SSF53067">
    <property type="entry name" value="Actin-like ATPase domain"/>
    <property type="match status" value="2"/>
</dbReference>